<feature type="non-terminal residue" evidence="1">
    <location>
        <position position="1"/>
    </location>
</feature>
<proteinExistence type="predicted"/>
<reference evidence="1" key="1">
    <citation type="submission" date="2021-06" db="EMBL/GenBank/DDBJ databases">
        <authorList>
            <person name="Kallberg Y."/>
            <person name="Tangrot J."/>
            <person name="Rosling A."/>
        </authorList>
    </citation>
    <scope>NUCLEOTIDE SEQUENCE</scope>
    <source>
        <strain evidence="1">IN212</strain>
    </source>
</reference>
<name>A0A9N9JK45_9GLOM</name>
<dbReference type="OrthoDB" id="2437500at2759"/>
<sequence length="63" mass="7252">DKSAHPSFRKLNKDAQERLNKMTKAGIHSLEIITSLRQNDLSIATTLCDIYNVRKKIRLESLQ</sequence>
<dbReference type="Proteomes" id="UP000789396">
    <property type="component" value="Unassembled WGS sequence"/>
</dbReference>
<keyword evidence="2" id="KW-1185">Reference proteome</keyword>
<evidence type="ECO:0000313" key="1">
    <source>
        <dbReference type="EMBL" id="CAG8783238.1"/>
    </source>
</evidence>
<dbReference type="AlphaFoldDB" id="A0A9N9JK45"/>
<dbReference type="EMBL" id="CAJVPZ010054506">
    <property type="protein sequence ID" value="CAG8783238.1"/>
    <property type="molecule type" value="Genomic_DNA"/>
</dbReference>
<feature type="non-terminal residue" evidence="1">
    <location>
        <position position="63"/>
    </location>
</feature>
<protein>
    <submittedName>
        <fullName evidence="1">14355_t:CDS:1</fullName>
    </submittedName>
</protein>
<accession>A0A9N9JK45</accession>
<organism evidence="1 2">
    <name type="scientific">Racocetra fulgida</name>
    <dbReference type="NCBI Taxonomy" id="60492"/>
    <lineage>
        <taxon>Eukaryota</taxon>
        <taxon>Fungi</taxon>
        <taxon>Fungi incertae sedis</taxon>
        <taxon>Mucoromycota</taxon>
        <taxon>Glomeromycotina</taxon>
        <taxon>Glomeromycetes</taxon>
        <taxon>Diversisporales</taxon>
        <taxon>Gigasporaceae</taxon>
        <taxon>Racocetra</taxon>
    </lineage>
</organism>
<evidence type="ECO:0000313" key="2">
    <source>
        <dbReference type="Proteomes" id="UP000789396"/>
    </source>
</evidence>
<gene>
    <name evidence="1" type="ORF">RFULGI_LOCUS16018</name>
</gene>
<comment type="caution">
    <text evidence="1">The sequence shown here is derived from an EMBL/GenBank/DDBJ whole genome shotgun (WGS) entry which is preliminary data.</text>
</comment>